<evidence type="ECO:0000313" key="4">
    <source>
        <dbReference type="Proteomes" id="UP000076881"/>
    </source>
</evidence>
<dbReference type="PANTHER" id="PTHR13271">
    <property type="entry name" value="UNCHARACTERIZED PUTATIVE METHYLTRANSFERASE"/>
    <property type="match status" value="1"/>
</dbReference>
<dbReference type="STRING" id="1081108.A0A168DIQ5"/>
<proteinExistence type="predicted"/>
<dbReference type="GO" id="GO:0005634">
    <property type="term" value="C:nucleus"/>
    <property type="evidence" value="ECO:0007669"/>
    <property type="project" value="TreeGrafter"/>
</dbReference>
<dbReference type="SUPFAM" id="SSF82199">
    <property type="entry name" value="SET domain"/>
    <property type="match status" value="1"/>
</dbReference>
<name>A0A168DIQ5_CORDF</name>
<dbReference type="EMBL" id="AZHF01000007">
    <property type="protein sequence ID" value="OAA72661.1"/>
    <property type="molecule type" value="Genomic_DNA"/>
</dbReference>
<dbReference type="Proteomes" id="UP000076881">
    <property type="component" value="Unassembled WGS sequence"/>
</dbReference>
<evidence type="ECO:0000313" key="3">
    <source>
        <dbReference type="EMBL" id="OAA72661.1"/>
    </source>
</evidence>
<dbReference type="CDD" id="cd10527">
    <property type="entry name" value="SET_LSMT"/>
    <property type="match status" value="1"/>
</dbReference>
<comment type="caution">
    <text evidence="3">The sequence shown here is derived from an EMBL/GenBank/DDBJ whole genome shotgun (WGS) entry which is preliminary data.</text>
</comment>
<accession>A0A168DIQ5</accession>
<feature type="region of interest" description="Disordered" evidence="1">
    <location>
        <begin position="475"/>
        <end position="494"/>
    </location>
</feature>
<dbReference type="PROSITE" id="PS50280">
    <property type="entry name" value="SET"/>
    <property type="match status" value="1"/>
</dbReference>
<dbReference type="InterPro" id="IPR001214">
    <property type="entry name" value="SET_dom"/>
</dbReference>
<keyword evidence="4" id="KW-1185">Reference proteome</keyword>
<evidence type="ECO:0000256" key="1">
    <source>
        <dbReference type="SAM" id="MobiDB-lite"/>
    </source>
</evidence>
<evidence type="ECO:0000259" key="2">
    <source>
        <dbReference type="PROSITE" id="PS50280"/>
    </source>
</evidence>
<dbReference type="Gene3D" id="3.90.1410.10">
    <property type="entry name" value="set domain protein methyltransferase, domain 1"/>
    <property type="match status" value="1"/>
</dbReference>
<dbReference type="PANTHER" id="PTHR13271:SF76">
    <property type="entry name" value="SET DOMAIN-CONTAINING PROTEIN 8"/>
    <property type="match status" value="1"/>
</dbReference>
<reference evidence="3 4" key="1">
    <citation type="journal article" date="2016" name="Genome Biol. Evol.">
        <title>Divergent and convergent evolution of fungal pathogenicity.</title>
        <authorList>
            <person name="Shang Y."/>
            <person name="Xiao G."/>
            <person name="Zheng P."/>
            <person name="Cen K."/>
            <person name="Zhan S."/>
            <person name="Wang C."/>
        </authorList>
    </citation>
    <scope>NUCLEOTIDE SEQUENCE [LARGE SCALE GENOMIC DNA]</scope>
    <source>
        <strain evidence="3 4">RCEF 1005</strain>
    </source>
</reference>
<dbReference type="InterPro" id="IPR046341">
    <property type="entry name" value="SET_dom_sf"/>
</dbReference>
<sequence length="494" mass="55007">MAAAPQLPIESLPAWATLQDVRLQQVAMRHIEGKGYGLVAEIELNASKKLNEALEIIRIPAELVLSREAVEEYVKVDQHFKQLVDTVGRKSARLDIMLYLLVHIVSGRHVGDKTKRCVSTPWSEYIKFLPKDIPVPTLWSEPHQMLLRGTSLEDALDAKVTALQREFDKLRDASTTLPFWNRLFWEEDGAAFPDWLLADAWYRSRCLELPQASHAMVPALDMVNHSAAGATAYYEEETSGDVSLRIRPGASVAAGDEINISYGDSKAAAEMLFSYGFIDPDGKTRKLTLHLESFPDDPLGLAKRRIFGGAPVVTLRQTEGGSGGGDRLWDSGFVHLMCLNEEDGLEFRVLQDDAGDRQLRVFWQDEDVTERAGDFETLLKDHPLQALFQLRAVSVVQERAASQLQKLAAAPSSEQLEPLIAADIIDQNYVDLVSTLKDIERSVLEAAVAELEEEKSRLVEHETVVAYFGSMEDDQNELAQDDTTAAANDDVDFS</sequence>
<dbReference type="GO" id="GO:0016279">
    <property type="term" value="F:protein-lysine N-methyltransferase activity"/>
    <property type="evidence" value="ECO:0007669"/>
    <property type="project" value="TreeGrafter"/>
</dbReference>
<organism evidence="3 4">
    <name type="scientific">Akanthomyces lecanii RCEF 1005</name>
    <dbReference type="NCBI Taxonomy" id="1081108"/>
    <lineage>
        <taxon>Eukaryota</taxon>
        <taxon>Fungi</taxon>
        <taxon>Dikarya</taxon>
        <taxon>Ascomycota</taxon>
        <taxon>Pezizomycotina</taxon>
        <taxon>Sordariomycetes</taxon>
        <taxon>Hypocreomycetidae</taxon>
        <taxon>Hypocreales</taxon>
        <taxon>Cordycipitaceae</taxon>
        <taxon>Akanthomyces</taxon>
        <taxon>Cordyceps confragosa</taxon>
    </lineage>
</organism>
<dbReference type="AlphaFoldDB" id="A0A168DIQ5"/>
<gene>
    <name evidence="3" type="ORF">LEL_08445</name>
</gene>
<feature type="domain" description="SET" evidence="2">
    <location>
        <begin position="24"/>
        <end position="263"/>
    </location>
</feature>
<dbReference type="InterPro" id="IPR050600">
    <property type="entry name" value="SETD3_SETD6_MTase"/>
</dbReference>
<dbReference type="OrthoDB" id="441812at2759"/>
<protein>
    <submittedName>
        <fullName evidence="3">SET domain protein</fullName>
    </submittedName>
</protein>